<proteinExistence type="predicted"/>
<gene>
    <name evidence="1" type="ORF">PG994_001442</name>
</gene>
<keyword evidence="2" id="KW-1185">Reference proteome</keyword>
<dbReference type="GeneID" id="92085914"/>
<sequence length="103" mass="11916">MIGPTNAANIRHFWFLPPGILEWELLGMCIALHDRCPDLQSLKLADAHFHDDELEARRDELVNALTSIDDYLDLWENENPEQLAEFCSELAKMFGFDRPLCLE</sequence>
<dbReference type="EMBL" id="JAQQWL010000002">
    <property type="protein sequence ID" value="KAK8086468.1"/>
    <property type="molecule type" value="Genomic_DNA"/>
</dbReference>
<evidence type="ECO:0000313" key="2">
    <source>
        <dbReference type="Proteomes" id="UP001480595"/>
    </source>
</evidence>
<organism evidence="1 2">
    <name type="scientific">Apiospora phragmitis</name>
    <dbReference type="NCBI Taxonomy" id="2905665"/>
    <lineage>
        <taxon>Eukaryota</taxon>
        <taxon>Fungi</taxon>
        <taxon>Dikarya</taxon>
        <taxon>Ascomycota</taxon>
        <taxon>Pezizomycotina</taxon>
        <taxon>Sordariomycetes</taxon>
        <taxon>Xylariomycetidae</taxon>
        <taxon>Amphisphaeriales</taxon>
        <taxon>Apiosporaceae</taxon>
        <taxon>Apiospora</taxon>
    </lineage>
</organism>
<name>A0ABR1WTK4_9PEZI</name>
<protein>
    <submittedName>
        <fullName evidence="1">Uncharacterized protein</fullName>
    </submittedName>
</protein>
<comment type="caution">
    <text evidence="1">The sequence shown here is derived from an EMBL/GenBank/DDBJ whole genome shotgun (WGS) entry which is preliminary data.</text>
</comment>
<dbReference type="Proteomes" id="UP001480595">
    <property type="component" value="Unassembled WGS sequence"/>
</dbReference>
<evidence type="ECO:0000313" key="1">
    <source>
        <dbReference type="EMBL" id="KAK8086468.1"/>
    </source>
</evidence>
<dbReference type="RefSeq" id="XP_066720992.1">
    <property type="nucleotide sequence ID" value="XM_066852851.1"/>
</dbReference>
<accession>A0ABR1WTK4</accession>
<reference evidence="1 2" key="1">
    <citation type="submission" date="2023-01" db="EMBL/GenBank/DDBJ databases">
        <title>Analysis of 21 Apiospora genomes using comparative genomics revels a genus with tremendous synthesis potential of carbohydrate active enzymes and secondary metabolites.</title>
        <authorList>
            <person name="Sorensen T."/>
        </authorList>
    </citation>
    <scope>NUCLEOTIDE SEQUENCE [LARGE SCALE GENOMIC DNA]</scope>
    <source>
        <strain evidence="1 2">CBS 135458</strain>
    </source>
</reference>